<keyword evidence="1" id="KW-0732">Signal</keyword>
<evidence type="ECO:0000313" key="2">
    <source>
        <dbReference type="EMBL" id="TWS98897.1"/>
    </source>
</evidence>
<feature type="signal peptide" evidence="1">
    <location>
        <begin position="1"/>
        <end position="25"/>
    </location>
</feature>
<dbReference type="EMBL" id="VOHL01000001">
    <property type="protein sequence ID" value="TWS98897.1"/>
    <property type="molecule type" value="Genomic_DNA"/>
</dbReference>
<proteinExistence type="predicted"/>
<accession>A0A5C5SCT9</accession>
<protein>
    <submittedName>
        <fullName evidence="2">DUF1002 domain-containing protein</fullName>
    </submittedName>
</protein>
<evidence type="ECO:0000313" key="3">
    <source>
        <dbReference type="Proteomes" id="UP000317430"/>
    </source>
</evidence>
<organism evidence="2 3">
    <name type="scientific">Streptococcus cuniculipharyngis</name>
    <dbReference type="NCBI Taxonomy" id="1562651"/>
    <lineage>
        <taxon>Bacteria</taxon>
        <taxon>Bacillati</taxon>
        <taxon>Bacillota</taxon>
        <taxon>Bacilli</taxon>
        <taxon>Lactobacillales</taxon>
        <taxon>Streptococcaceae</taxon>
        <taxon>Streptococcus</taxon>
    </lineage>
</organism>
<dbReference type="OrthoDB" id="9810153at2"/>
<feature type="chain" id="PRO_5022817820" evidence="1">
    <location>
        <begin position="26"/>
        <end position="320"/>
    </location>
</feature>
<dbReference type="Pfam" id="PF06207">
    <property type="entry name" value="DUF1002"/>
    <property type="match status" value="1"/>
</dbReference>
<gene>
    <name evidence="2" type="ORF">FRX57_01470</name>
</gene>
<evidence type="ECO:0000256" key="1">
    <source>
        <dbReference type="SAM" id="SignalP"/>
    </source>
</evidence>
<sequence length="320" mass="34242">MKWKKTVLATSLVLASSLVVARAQAASDIQSVIDETYVQPDYVLGYSLTEEQKTATLGLLGYSSQDRDLKTMTTSAYAQIMNVADDPSLQLYSSVKIQKLGASEPLKVKIVTPQNITKVTENMYRNAAVTLGIEHAQITVAAPIAVTGESALAGIYYSLEQNGAPVADENKALAQEELKALSDITAENQNKEGFNADKLNVALTDIKKAVADGGGQLTEGDVRTIVEQTLANYGLTSSITTNQINLIVNFALNLSKSGVITDADFQASLTALKDSIVQQAGSLFDGVNLNMDTSQAVEKGKGLLATIWQQIVTFFRNLIG</sequence>
<dbReference type="Proteomes" id="UP000317430">
    <property type="component" value="Unassembled WGS sequence"/>
</dbReference>
<keyword evidence="3" id="KW-1185">Reference proteome</keyword>
<reference evidence="2 3" key="1">
    <citation type="submission" date="2019-08" db="EMBL/GenBank/DDBJ databases">
        <authorList>
            <person name="Lei W."/>
        </authorList>
    </citation>
    <scope>NUCLEOTIDE SEQUENCE [LARGE SCALE GENOMIC DNA]</scope>
    <source>
        <strain evidence="2 3">CCUG 66496</strain>
    </source>
</reference>
<dbReference type="InterPro" id="IPR009343">
    <property type="entry name" value="DUF1002"/>
</dbReference>
<name>A0A5C5SCT9_9STRE</name>
<comment type="caution">
    <text evidence="2">The sequence shown here is derived from an EMBL/GenBank/DDBJ whole genome shotgun (WGS) entry which is preliminary data.</text>
</comment>
<dbReference type="RefSeq" id="WP_146565915.1">
    <property type="nucleotide sequence ID" value="NZ_VOHL01000001.1"/>
</dbReference>
<dbReference type="AlphaFoldDB" id="A0A5C5SCT9"/>